<keyword evidence="1" id="KW-0812">Transmembrane</keyword>
<gene>
    <name evidence="3" type="ORF">SAMN02910418_00847</name>
</gene>
<dbReference type="AlphaFoldDB" id="A0A1H3Y509"/>
<dbReference type="OrthoDB" id="4552598at2"/>
<evidence type="ECO:0000313" key="4">
    <source>
        <dbReference type="Proteomes" id="UP000199288"/>
    </source>
</evidence>
<name>A0A1H3Y509_9ACTO</name>
<keyword evidence="1" id="KW-1133">Transmembrane helix</keyword>
<feature type="transmembrane region" description="Helical" evidence="1">
    <location>
        <begin position="229"/>
        <end position="249"/>
    </location>
</feature>
<reference evidence="4" key="1">
    <citation type="submission" date="2016-10" db="EMBL/GenBank/DDBJ databases">
        <authorList>
            <person name="Varghese N."/>
            <person name="Submissions S."/>
        </authorList>
    </citation>
    <scope>NUCLEOTIDE SEQUENCE [LARGE SCALE GENOMIC DNA]</scope>
    <source>
        <strain evidence="4">KPR-1</strain>
    </source>
</reference>
<keyword evidence="4" id="KW-1185">Reference proteome</keyword>
<dbReference type="Proteomes" id="UP000199288">
    <property type="component" value="Unassembled WGS sequence"/>
</dbReference>
<evidence type="ECO:0000313" key="3">
    <source>
        <dbReference type="EMBL" id="SEA06141.1"/>
    </source>
</evidence>
<feature type="domain" description="DUF1206" evidence="2">
    <location>
        <begin position="188"/>
        <end position="256"/>
    </location>
</feature>
<evidence type="ECO:0000256" key="1">
    <source>
        <dbReference type="SAM" id="Phobius"/>
    </source>
</evidence>
<feature type="transmembrane region" description="Helical" evidence="1">
    <location>
        <begin position="145"/>
        <end position="163"/>
    </location>
</feature>
<feature type="transmembrane region" description="Helical" evidence="1">
    <location>
        <begin position="184"/>
        <end position="209"/>
    </location>
</feature>
<dbReference type="Pfam" id="PF06724">
    <property type="entry name" value="DUF1206"/>
    <property type="match status" value="3"/>
</dbReference>
<proteinExistence type="predicted"/>
<dbReference type="RefSeq" id="WP_092562587.1">
    <property type="nucleotide sequence ID" value="NZ_FNQV01000004.1"/>
</dbReference>
<feature type="transmembrane region" description="Helical" evidence="1">
    <location>
        <begin position="66"/>
        <end position="85"/>
    </location>
</feature>
<feature type="domain" description="DUF1206" evidence="2">
    <location>
        <begin position="101"/>
        <end position="167"/>
    </location>
</feature>
<organism evidence="3 4">
    <name type="scientific">Bowdeniella nasicola</name>
    <dbReference type="NCBI Taxonomy" id="208480"/>
    <lineage>
        <taxon>Bacteria</taxon>
        <taxon>Bacillati</taxon>
        <taxon>Actinomycetota</taxon>
        <taxon>Actinomycetes</taxon>
        <taxon>Actinomycetales</taxon>
        <taxon>Actinomycetaceae</taxon>
        <taxon>Bowdeniella</taxon>
    </lineage>
</organism>
<dbReference type="EMBL" id="FNQV01000004">
    <property type="protein sequence ID" value="SEA06141.1"/>
    <property type="molecule type" value="Genomic_DNA"/>
</dbReference>
<feature type="transmembrane region" description="Helical" evidence="1">
    <location>
        <begin position="25"/>
        <end position="46"/>
    </location>
</feature>
<keyword evidence="1" id="KW-0472">Membrane</keyword>
<evidence type="ECO:0000259" key="2">
    <source>
        <dbReference type="Pfam" id="PF06724"/>
    </source>
</evidence>
<dbReference type="InterPro" id="IPR009597">
    <property type="entry name" value="DUF1206"/>
</dbReference>
<feature type="domain" description="DUF1206" evidence="2">
    <location>
        <begin position="25"/>
        <end position="92"/>
    </location>
</feature>
<protein>
    <recommendedName>
        <fullName evidence="2">DUF1206 domain-containing protein</fullName>
    </recommendedName>
</protein>
<accession>A0A1H3Y509</accession>
<sequence>MDTQDAKNLTEQAGRSDVVRTGARIGHAANGLLHLIVAYLIAQLALGSSQEDTDQSGALSLLGQSALGAVLLWVVIAGLVLLAVWQITEAVTLSKTSKRISAAGKAVVYLVIAGVAFFIAIGSSTSSGTEEEATGTALSMPGGQFLVAIAAIVILAIGGYHIYSGATAKFLEDLDKNPPASLTAAGRIGYIAKGIALLATGSLFGFAAWQHDAEEAGGLADGIEKLRELPFGTIILLAIAVGFAAYGIYSFAKAKYAKV</sequence>
<feature type="transmembrane region" description="Helical" evidence="1">
    <location>
        <begin position="106"/>
        <end position="125"/>
    </location>
</feature>